<dbReference type="PANTHER" id="PTHR14218:SF19">
    <property type="entry name" value="SERINE PROTEASE AORO, PUTATIVE (AFU_ORTHOLOGUE AFUA_6G10250)-RELATED"/>
    <property type="match status" value="1"/>
</dbReference>
<evidence type="ECO:0000313" key="3">
    <source>
        <dbReference type="Proteomes" id="UP000624244"/>
    </source>
</evidence>
<dbReference type="GO" id="GO:0004175">
    <property type="term" value="F:endopeptidase activity"/>
    <property type="evidence" value="ECO:0007669"/>
    <property type="project" value="TreeGrafter"/>
</dbReference>
<dbReference type="Pfam" id="PF09286">
    <property type="entry name" value="Pro-kuma_activ"/>
    <property type="match status" value="1"/>
</dbReference>
<dbReference type="AlphaFoldDB" id="A0A8H5ZAM1"/>
<dbReference type="PANTHER" id="PTHR14218">
    <property type="entry name" value="PROTEASE S8 TRIPEPTIDYL PEPTIDASE I CLN2"/>
    <property type="match status" value="1"/>
</dbReference>
<dbReference type="Proteomes" id="UP000624244">
    <property type="component" value="Unassembled WGS sequence"/>
</dbReference>
<name>A0A8H5ZAM1_COCSA</name>
<evidence type="ECO:0000259" key="1">
    <source>
        <dbReference type="Pfam" id="PF09286"/>
    </source>
</evidence>
<gene>
    <name evidence="2" type="ORF">GGP41_009636</name>
</gene>
<reference evidence="2" key="1">
    <citation type="submission" date="2019-11" db="EMBL/GenBank/DDBJ databases">
        <title>Bipolaris sorokiniana Genome sequencing.</title>
        <authorList>
            <person name="Wang H."/>
        </authorList>
    </citation>
    <scope>NUCLEOTIDE SEQUENCE</scope>
</reference>
<dbReference type="GO" id="GO:0008240">
    <property type="term" value="F:tripeptidyl-peptidase activity"/>
    <property type="evidence" value="ECO:0007669"/>
    <property type="project" value="TreeGrafter"/>
</dbReference>
<dbReference type="EMBL" id="WNKQ01000018">
    <property type="protein sequence ID" value="KAF5845860.1"/>
    <property type="molecule type" value="Genomic_DNA"/>
</dbReference>
<organism evidence="2 3">
    <name type="scientific">Cochliobolus sativus</name>
    <name type="common">Common root rot and spot blotch fungus</name>
    <name type="synonym">Bipolaris sorokiniana</name>
    <dbReference type="NCBI Taxonomy" id="45130"/>
    <lineage>
        <taxon>Eukaryota</taxon>
        <taxon>Fungi</taxon>
        <taxon>Dikarya</taxon>
        <taxon>Ascomycota</taxon>
        <taxon>Pezizomycotina</taxon>
        <taxon>Dothideomycetes</taxon>
        <taxon>Pleosporomycetidae</taxon>
        <taxon>Pleosporales</taxon>
        <taxon>Pleosporineae</taxon>
        <taxon>Pleosporaceae</taxon>
        <taxon>Bipolaris</taxon>
    </lineage>
</organism>
<protein>
    <recommendedName>
        <fullName evidence="1">Peptidase S53 activation domain-containing protein</fullName>
    </recommendedName>
</protein>
<proteinExistence type="predicted"/>
<dbReference type="InterPro" id="IPR050819">
    <property type="entry name" value="Tripeptidyl-peptidase_I"/>
</dbReference>
<feature type="domain" description="Peptidase S53 activation" evidence="1">
    <location>
        <begin position="8"/>
        <end position="97"/>
    </location>
</feature>
<dbReference type="GO" id="GO:0006508">
    <property type="term" value="P:proteolysis"/>
    <property type="evidence" value="ECO:0007669"/>
    <property type="project" value="TreeGrafter"/>
</dbReference>
<dbReference type="SUPFAM" id="SSF54897">
    <property type="entry name" value="Protease propeptides/inhibitors"/>
    <property type="match status" value="1"/>
</dbReference>
<accession>A0A8H5ZAM1</accession>
<evidence type="ECO:0000313" key="2">
    <source>
        <dbReference type="EMBL" id="KAF5845860.1"/>
    </source>
</evidence>
<dbReference type="InterPro" id="IPR015366">
    <property type="entry name" value="S53_propep"/>
</dbReference>
<sequence>MNSALSKRNPLMRSVRKYWTAEQVANTFASHQEVFETTLEWLHDLGIDSERIKHSADCAELNWLEFSATVAQLEKLIETRYFNYQHKKSGDFRVACDG</sequence>
<comment type="caution">
    <text evidence="2">The sequence shown here is derived from an EMBL/GenBank/DDBJ whole genome shotgun (WGS) entry which is preliminary data.</text>
</comment>